<keyword evidence="1" id="KW-0472">Membrane</keyword>
<gene>
    <name evidence="2" type="ORF">SAMN02194393_03347</name>
</gene>
<protein>
    <submittedName>
        <fullName evidence="2">Stage II sporulation protein P</fullName>
    </submittedName>
</protein>
<organism evidence="2 3">
    <name type="scientific">Maledivibacter halophilus</name>
    <dbReference type="NCBI Taxonomy" id="36842"/>
    <lineage>
        <taxon>Bacteria</taxon>
        <taxon>Bacillati</taxon>
        <taxon>Bacillota</taxon>
        <taxon>Clostridia</taxon>
        <taxon>Peptostreptococcales</taxon>
        <taxon>Caminicellaceae</taxon>
        <taxon>Maledivibacter</taxon>
    </lineage>
</organism>
<name>A0A1T5LVV3_9FIRM</name>
<dbReference type="STRING" id="36842.SAMN02194393_03347"/>
<feature type="transmembrane region" description="Helical" evidence="1">
    <location>
        <begin position="12"/>
        <end position="32"/>
    </location>
</feature>
<evidence type="ECO:0000313" key="2">
    <source>
        <dbReference type="EMBL" id="SKC79718.1"/>
    </source>
</evidence>
<evidence type="ECO:0000313" key="3">
    <source>
        <dbReference type="Proteomes" id="UP000190285"/>
    </source>
</evidence>
<dbReference type="Pfam" id="PF07454">
    <property type="entry name" value="SpoIIP"/>
    <property type="match status" value="1"/>
</dbReference>
<keyword evidence="1" id="KW-0812">Transmembrane</keyword>
<keyword evidence="3" id="KW-1185">Reference proteome</keyword>
<accession>A0A1T5LVV3</accession>
<evidence type="ECO:0000256" key="1">
    <source>
        <dbReference type="SAM" id="Phobius"/>
    </source>
</evidence>
<dbReference type="AlphaFoldDB" id="A0A1T5LVV3"/>
<dbReference type="OrthoDB" id="1633470at2"/>
<sequence>MDKRKKDYDIVGFLLILITIMMIALTLNIFFVNNEVIVAQAESEISNDTKEREELKESFFLHIMNKSMSILEINFKESGGENTTSFVKGLLANKINFDYNKPKSLIKSQIPLIKDFESHIQLDDDLPHSEDYDSHDIFIAKENINESEEKPTNSGSQSYEENNLYEDDIQVINMDPQDANNEENSNQNNENQGLFNEVEIVSTPAPAPKEIQHQADKPLIFIYHTHGTESYSPEKVGNYHSLNRKYTVRRIGELMKNNLENAGFKVIHDDTLHDYPSYEGSYVRSLETLNKNLKNNPSLKVVFDVHRDGINNIDELATKDYEAIRERNLVEINGEKVATYSMVIGGGNENLEELKRFAYFVKAISDEMYPGFASKIILKESKSFKYKLNQYKSDYYILFEIGNNANNIYEAERTAAYLSQVINQALRKFVVKSN</sequence>
<dbReference type="NCBIfam" id="TIGR02867">
    <property type="entry name" value="spore_II_P"/>
    <property type="match status" value="1"/>
</dbReference>
<dbReference type="InterPro" id="IPR010897">
    <property type="entry name" value="Spore_II_P"/>
</dbReference>
<dbReference type="EMBL" id="FUZT01000008">
    <property type="protein sequence ID" value="SKC79718.1"/>
    <property type="molecule type" value="Genomic_DNA"/>
</dbReference>
<dbReference type="Proteomes" id="UP000190285">
    <property type="component" value="Unassembled WGS sequence"/>
</dbReference>
<dbReference type="RefSeq" id="WP_079493155.1">
    <property type="nucleotide sequence ID" value="NZ_FUZT01000008.1"/>
</dbReference>
<keyword evidence="1" id="KW-1133">Transmembrane helix</keyword>
<proteinExistence type="predicted"/>
<reference evidence="2 3" key="1">
    <citation type="submission" date="2017-02" db="EMBL/GenBank/DDBJ databases">
        <authorList>
            <person name="Peterson S.W."/>
        </authorList>
    </citation>
    <scope>NUCLEOTIDE SEQUENCE [LARGE SCALE GENOMIC DNA]</scope>
    <source>
        <strain evidence="2 3">M1</strain>
    </source>
</reference>